<gene>
    <name evidence="2" type="ORF">RhiirA4_467049</name>
</gene>
<reference evidence="2 3" key="1">
    <citation type="submission" date="2015-10" db="EMBL/GenBank/DDBJ databases">
        <title>Genome analyses suggest a sexual origin of heterokaryosis in a supposedly ancient asexual fungus.</title>
        <authorList>
            <person name="Ropars J."/>
            <person name="Sedzielewska K."/>
            <person name="Noel J."/>
            <person name="Charron P."/>
            <person name="Farinelli L."/>
            <person name="Marton T."/>
            <person name="Kruger M."/>
            <person name="Pelin A."/>
            <person name="Brachmann A."/>
            <person name="Corradi N."/>
        </authorList>
    </citation>
    <scope>NUCLEOTIDE SEQUENCE [LARGE SCALE GENOMIC DNA]</scope>
    <source>
        <strain evidence="2 3">A4</strain>
    </source>
</reference>
<evidence type="ECO:0000313" key="3">
    <source>
        <dbReference type="Proteomes" id="UP000234323"/>
    </source>
</evidence>
<proteinExistence type="predicted"/>
<comment type="caution">
    <text evidence="2">The sequence shown here is derived from an EMBL/GenBank/DDBJ whole genome shotgun (WGS) entry which is preliminary data.</text>
</comment>
<sequence length="194" mass="23217">KEIKYCWNNEYKNRFNRTLFDEPTDRPTDKPTDESTDDQTKFVFGILNGRVWKSKFDEKISKTNFSSENSDELNKENNKIVESNDVDKHLNVHSFNLYMDTVSTLFQKVTTDEYKKSTELTGNLIKWDVCVYNDKIELEVFKKGKLISMRIENYHYPYKFDFEFRNYHEIIARSLFNNNDIVILTTFGILIYTF</sequence>
<feature type="non-terminal residue" evidence="2">
    <location>
        <position position="194"/>
    </location>
</feature>
<organism evidence="2 3">
    <name type="scientific">Rhizophagus irregularis</name>
    <dbReference type="NCBI Taxonomy" id="588596"/>
    <lineage>
        <taxon>Eukaryota</taxon>
        <taxon>Fungi</taxon>
        <taxon>Fungi incertae sedis</taxon>
        <taxon>Mucoromycota</taxon>
        <taxon>Glomeromycotina</taxon>
        <taxon>Glomeromycetes</taxon>
        <taxon>Glomerales</taxon>
        <taxon>Glomeraceae</taxon>
        <taxon>Rhizophagus</taxon>
    </lineage>
</organism>
<dbReference type="VEuPathDB" id="FungiDB:RhiirA1_484567"/>
<feature type="non-terminal residue" evidence="2">
    <location>
        <position position="1"/>
    </location>
</feature>
<evidence type="ECO:0000256" key="1">
    <source>
        <dbReference type="SAM" id="MobiDB-lite"/>
    </source>
</evidence>
<name>A0A2I1GVB4_9GLOM</name>
<dbReference type="EMBL" id="LLXI01000886">
    <property type="protein sequence ID" value="PKY50525.1"/>
    <property type="molecule type" value="Genomic_DNA"/>
</dbReference>
<protein>
    <submittedName>
        <fullName evidence="2">Uncharacterized protein</fullName>
    </submittedName>
</protein>
<evidence type="ECO:0000313" key="2">
    <source>
        <dbReference type="EMBL" id="PKY50525.1"/>
    </source>
</evidence>
<dbReference type="Proteomes" id="UP000234323">
    <property type="component" value="Unassembled WGS sequence"/>
</dbReference>
<accession>A0A2I1GVB4</accession>
<feature type="compositionally biased region" description="Basic and acidic residues" evidence="1">
    <location>
        <begin position="19"/>
        <end position="33"/>
    </location>
</feature>
<dbReference type="AlphaFoldDB" id="A0A2I1GVB4"/>
<keyword evidence="3" id="KW-1185">Reference proteome</keyword>
<feature type="region of interest" description="Disordered" evidence="1">
    <location>
        <begin position="18"/>
        <end position="37"/>
    </location>
</feature>